<dbReference type="Gene3D" id="3.40.190.10">
    <property type="entry name" value="Periplasmic binding protein-like II"/>
    <property type="match status" value="2"/>
</dbReference>
<comment type="subcellular location">
    <subcellularLocation>
        <location evidence="1">Periplasm</location>
    </subcellularLocation>
</comment>
<sequence length="315" mass="36147">MSQRAKERILDILILLAALGLAVILIYPQYKMAQPTRVRILIDRSVLSLPVFAAEAQGLFKEYKLIPEIVTVEDPAKRRDALYRGECAFTFLPWAMILDEGHPVKVIGSAETRLLRPAEALLALPKSKIKRLRDLNRKKIGLLAETEGYFEELKQHFPLAIKRITEVVIEPEEITTLFSRRRVDCLFLFEPYRSLAVAQGARVIQDAPLAFFIQRGYPVAGYLINRDFIAKDRIGAQRLRNAIDAAFRYIIRNRADAKRLLYDRLNIEGDPANVALVEFQRMRELNEDAIRSYAQRFGLPVNIDSIIARPIDFER</sequence>
<dbReference type="InterPro" id="IPR015168">
    <property type="entry name" value="SsuA/THI5"/>
</dbReference>
<reference evidence="6 7" key="1">
    <citation type="submission" date="2018-06" db="EMBL/GenBank/DDBJ databases">
        <title>Extensive metabolic versatility and redundancy in microbially diverse, dynamic hydrothermal sediments.</title>
        <authorList>
            <person name="Dombrowski N."/>
            <person name="Teske A."/>
            <person name="Baker B.J."/>
        </authorList>
    </citation>
    <scope>NUCLEOTIDE SEQUENCE [LARGE SCALE GENOMIC DNA]</scope>
    <source>
        <strain evidence="6">B36_G15</strain>
    </source>
</reference>
<name>A0A660SLU2_UNCW3</name>
<keyword evidence="4" id="KW-0812">Transmembrane</keyword>
<dbReference type="AlphaFoldDB" id="A0A660SLU2"/>
<keyword evidence="3" id="KW-0732">Signal</keyword>
<evidence type="ECO:0000259" key="5">
    <source>
        <dbReference type="Pfam" id="PF09084"/>
    </source>
</evidence>
<comment type="similarity">
    <text evidence="2">Belongs to the bacterial solute-binding protein SsuA/TauA family.</text>
</comment>
<evidence type="ECO:0000256" key="2">
    <source>
        <dbReference type="ARBA" id="ARBA00010742"/>
    </source>
</evidence>
<organism evidence="6 7">
    <name type="scientific">candidate division WOR-3 bacterium</name>
    <dbReference type="NCBI Taxonomy" id="2052148"/>
    <lineage>
        <taxon>Bacteria</taxon>
        <taxon>Bacteria division WOR-3</taxon>
    </lineage>
</organism>
<dbReference type="GO" id="GO:0042597">
    <property type="term" value="C:periplasmic space"/>
    <property type="evidence" value="ECO:0007669"/>
    <property type="project" value="UniProtKB-SubCell"/>
</dbReference>
<feature type="transmembrane region" description="Helical" evidence="4">
    <location>
        <begin position="12"/>
        <end position="30"/>
    </location>
</feature>
<accession>A0A660SLU2</accession>
<proteinExistence type="inferred from homology"/>
<evidence type="ECO:0000313" key="7">
    <source>
        <dbReference type="Proteomes" id="UP000268469"/>
    </source>
</evidence>
<evidence type="ECO:0000313" key="6">
    <source>
        <dbReference type="EMBL" id="RKX71764.1"/>
    </source>
</evidence>
<dbReference type="Proteomes" id="UP000268469">
    <property type="component" value="Unassembled WGS sequence"/>
</dbReference>
<evidence type="ECO:0000256" key="4">
    <source>
        <dbReference type="SAM" id="Phobius"/>
    </source>
</evidence>
<keyword evidence="4" id="KW-0472">Membrane</keyword>
<comment type="caution">
    <text evidence="6">The sequence shown here is derived from an EMBL/GenBank/DDBJ whole genome shotgun (WGS) entry which is preliminary data.</text>
</comment>
<evidence type="ECO:0000256" key="3">
    <source>
        <dbReference type="ARBA" id="ARBA00022729"/>
    </source>
</evidence>
<gene>
    <name evidence="6" type="ORF">DRP53_00315</name>
</gene>
<dbReference type="PANTHER" id="PTHR30024:SF47">
    <property type="entry name" value="TAURINE-BINDING PERIPLASMIC PROTEIN"/>
    <property type="match status" value="1"/>
</dbReference>
<evidence type="ECO:0000256" key="1">
    <source>
        <dbReference type="ARBA" id="ARBA00004418"/>
    </source>
</evidence>
<dbReference type="PANTHER" id="PTHR30024">
    <property type="entry name" value="ALIPHATIC SULFONATES-BINDING PROTEIN-RELATED"/>
    <property type="match status" value="1"/>
</dbReference>
<protein>
    <recommendedName>
        <fullName evidence="5">SsuA/THI5-like domain-containing protein</fullName>
    </recommendedName>
</protein>
<dbReference type="SUPFAM" id="SSF53850">
    <property type="entry name" value="Periplasmic binding protein-like II"/>
    <property type="match status" value="1"/>
</dbReference>
<dbReference type="Pfam" id="PF09084">
    <property type="entry name" value="NMT1"/>
    <property type="match status" value="1"/>
</dbReference>
<keyword evidence="4" id="KW-1133">Transmembrane helix</keyword>
<feature type="domain" description="SsuA/THI5-like" evidence="5">
    <location>
        <begin position="49"/>
        <end position="253"/>
    </location>
</feature>
<dbReference type="EMBL" id="QNBE01000002">
    <property type="protein sequence ID" value="RKX71764.1"/>
    <property type="molecule type" value="Genomic_DNA"/>
</dbReference>